<evidence type="ECO:0000313" key="1">
    <source>
        <dbReference type="EMBL" id="XBH07879.1"/>
    </source>
</evidence>
<organism evidence="1">
    <name type="scientific">Singulisphaera sp. Ch08</name>
    <dbReference type="NCBI Taxonomy" id="3120278"/>
    <lineage>
        <taxon>Bacteria</taxon>
        <taxon>Pseudomonadati</taxon>
        <taxon>Planctomycetota</taxon>
        <taxon>Planctomycetia</taxon>
        <taxon>Isosphaerales</taxon>
        <taxon>Isosphaeraceae</taxon>
        <taxon>Singulisphaera</taxon>
    </lineage>
</organism>
<dbReference type="RefSeq" id="WP_406700718.1">
    <property type="nucleotide sequence ID" value="NZ_CP155447.1"/>
</dbReference>
<gene>
    <name evidence="1" type="ORF">V5E97_18160</name>
</gene>
<reference evidence="1" key="1">
    <citation type="submission" date="2024-05" db="EMBL/GenBank/DDBJ databases">
        <title>Planctomycetes of the genus Singulisphaera possess chitinolytic capabilities.</title>
        <authorList>
            <person name="Ivanova A."/>
        </authorList>
    </citation>
    <scope>NUCLEOTIDE SEQUENCE</scope>
    <source>
        <strain evidence="1">Ch08T</strain>
    </source>
</reference>
<proteinExistence type="predicted"/>
<protein>
    <recommendedName>
        <fullName evidence="2">DUF3108 domain-containing protein</fullName>
    </recommendedName>
</protein>
<sequence length="296" mass="32991">MNREVRTERRYHAPRLVCIAILLYWVVGASSLIRRDVLPELGFVRPPDLRTIASAEENAEPSSWSVEVIDNPLSPETRRIVGTASTTSSRKPEGGFEITSTVAFNAGGLLRGTPLSNDSDSRLEVGSHYQIDPAGNLQSFTASVRSDGDPDDLLTITGTRHKRKLKVVCRGQLPLFNQTRTLDYEPRSLVQNALGPFDRLPGLQVGQKWETQMVSPFTGRIETVGVDVSRRCVIHWDNSPVTVLEVVHQMTPLSSRTWVRPDGLVLRQEVPFPFVKLVLERIPSRRTPPGLEVPGR</sequence>
<dbReference type="EMBL" id="CP155447">
    <property type="protein sequence ID" value="XBH07879.1"/>
    <property type="molecule type" value="Genomic_DNA"/>
</dbReference>
<name>A0AAU7CR21_9BACT</name>
<evidence type="ECO:0008006" key="2">
    <source>
        <dbReference type="Google" id="ProtNLM"/>
    </source>
</evidence>
<accession>A0AAU7CR21</accession>
<dbReference type="AlphaFoldDB" id="A0AAU7CR21"/>